<evidence type="ECO:0000313" key="3">
    <source>
        <dbReference type="Proteomes" id="UP000012065"/>
    </source>
</evidence>
<sequence length="106" mass="11904">MSSSTPPPSTLGKRTTPDESVRRRVKRHKGINAMTNIEAEKFSDTDILTTSVNAERAFSGGRLMINHLQHQMSPQTFQAQMAIGAWYKTPPLPDLSYATRILEQFI</sequence>
<proteinExistence type="predicted"/>
<dbReference type="AlphaFoldDB" id="M5CFJ2"/>
<dbReference type="HOGENOM" id="CLU_009123_13_6_1"/>
<evidence type="ECO:0008006" key="4">
    <source>
        <dbReference type="Google" id="ProtNLM"/>
    </source>
</evidence>
<dbReference type="EMBL" id="CAOJ01018347">
    <property type="protein sequence ID" value="CCO38080.1"/>
    <property type="molecule type" value="Genomic_DNA"/>
</dbReference>
<organism evidence="2 3">
    <name type="scientific">Thanatephorus cucumeris (strain AG1-IB / isolate 7/3/14)</name>
    <name type="common">Lettuce bottom rot fungus</name>
    <name type="synonym">Rhizoctonia solani</name>
    <dbReference type="NCBI Taxonomy" id="1108050"/>
    <lineage>
        <taxon>Eukaryota</taxon>
        <taxon>Fungi</taxon>
        <taxon>Dikarya</taxon>
        <taxon>Basidiomycota</taxon>
        <taxon>Agaricomycotina</taxon>
        <taxon>Agaricomycetes</taxon>
        <taxon>Cantharellales</taxon>
        <taxon>Ceratobasidiaceae</taxon>
        <taxon>Rhizoctonia</taxon>
        <taxon>Rhizoctonia solani AG-1</taxon>
    </lineage>
</organism>
<dbReference type="Proteomes" id="UP000012065">
    <property type="component" value="Unassembled WGS sequence"/>
</dbReference>
<reference evidence="2 3" key="1">
    <citation type="journal article" date="2013" name="J. Biotechnol.">
        <title>Establishment and interpretation of the genome sequence of the phytopathogenic fungus Rhizoctonia solani AG1-IB isolate 7/3/14.</title>
        <authorList>
            <person name="Wibberg D.W."/>
            <person name="Jelonek L.J."/>
            <person name="Rupp O.R."/>
            <person name="Hennig M.H."/>
            <person name="Eikmeyer F.E."/>
            <person name="Goesmann A.G."/>
            <person name="Hartmann A.H."/>
            <person name="Borriss R.B."/>
            <person name="Grosch R.G."/>
            <person name="Puehler A.P."/>
            <person name="Schlueter A.S."/>
        </authorList>
    </citation>
    <scope>NUCLEOTIDE SEQUENCE [LARGE SCALE GENOMIC DNA]</scope>
    <source>
        <strain evidence="3">AG1-IB / isolate 7/3/14</strain>
    </source>
</reference>
<evidence type="ECO:0000313" key="2">
    <source>
        <dbReference type="EMBL" id="CCO38080.1"/>
    </source>
</evidence>
<feature type="region of interest" description="Disordered" evidence="1">
    <location>
        <begin position="1"/>
        <end position="26"/>
    </location>
</feature>
<gene>
    <name evidence="2" type="ORF">BN14_12244</name>
</gene>
<protein>
    <recommendedName>
        <fullName evidence="4">HAT C-terminal dimerisation domain-containing protein</fullName>
    </recommendedName>
</protein>
<accession>M5CFJ2</accession>
<comment type="caution">
    <text evidence="2">The sequence shown here is derived from an EMBL/GenBank/DDBJ whole genome shotgun (WGS) entry which is preliminary data.</text>
</comment>
<evidence type="ECO:0000256" key="1">
    <source>
        <dbReference type="SAM" id="MobiDB-lite"/>
    </source>
</evidence>
<name>M5CFJ2_THACB</name>